<dbReference type="InterPro" id="IPR024168">
    <property type="entry name" value="Catalase_SrpA-type_pred"/>
</dbReference>
<evidence type="ECO:0000313" key="3">
    <source>
        <dbReference type="EMBL" id="GAA3835525.1"/>
    </source>
</evidence>
<dbReference type="PANTHER" id="PTHR11465">
    <property type="entry name" value="CATALASE"/>
    <property type="match status" value="1"/>
</dbReference>
<keyword evidence="1 3" id="KW-0575">Peroxidase</keyword>
<dbReference type="PANTHER" id="PTHR11465:SF62">
    <property type="entry name" value="CATALASE T"/>
    <property type="match status" value="1"/>
</dbReference>
<accession>A0ABP7J5V5</accession>
<dbReference type="PIRSF" id="PIRSF000296">
    <property type="entry name" value="SrpA"/>
    <property type="match status" value="1"/>
</dbReference>
<dbReference type="InterPro" id="IPR018028">
    <property type="entry name" value="Catalase"/>
</dbReference>
<comment type="similarity">
    <text evidence="1">Belongs to the catalase family.</text>
</comment>
<gene>
    <name evidence="3" type="ORF">GCM10022242_40560</name>
</gene>
<dbReference type="SUPFAM" id="SSF56634">
    <property type="entry name" value="Heme-dependent catalase-like"/>
    <property type="match status" value="1"/>
</dbReference>
<keyword evidence="1" id="KW-0560">Oxidoreductase</keyword>
<comment type="caution">
    <text evidence="3">The sequence shown here is derived from an EMBL/GenBank/DDBJ whole genome shotgun (WGS) entry which is preliminary data.</text>
</comment>
<dbReference type="PROSITE" id="PS51402">
    <property type="entry name" value="CATALASE_3"/>
    <property type="match status" value="1"/>
</dbReference>
<dbReference type="GO" id="GO:0004601">
    <property type="term" value="F:peroxidase activity"/>
    <property type="evidence" value="ECO:0007669"/>
    <property type="project" value="UniProtKB-KW"/>
</dbReference>
<dbReference type="InterPro" id="IPR011614">
    <property type="entry name" value="Catalase_core"/>
</dbReference>
<dbReference type="PRINTS" id="PR00067">
    <property type="entry name" value="CATALASE"/>
</dbReference>
<proteinExistence type="inferred from homology"/>
<dbReference type="Gene3D" id="2.40.180.10">
    <property type="entry name" value="Catalase core domain"/>
    <property type="match status" value="1"/>
</dbReference>
<dbReference type="EMBL" id="BAABAH010000022">
    <property type="protein sequence ID" value="GAA3835525.1"/>
    <property type="molecule type" value="Genomic_DNA"/>
</dbReference>
<dbReference type="Proteomes" id="UP001501821">
    <property type="component" value="Unassembled WGS sequence"/>
</dbReference>
<name>A0ABP7J5V5_9ACTN</name>
<dbReference type="Gene3D" id="1.20.1280.120">
    <property type="match status" value="1"/>
</dbReference>
<dbReference type="InterPro" id="IPR020835">
    <property type="entry name" value="Catalase_sf"/>
</dbReference>
<evidence type="ECO:0000256" key="1">
    <source>
        <dbReference type="PIRNR" id="PIRNR000296"/>
    </source>
</evidence>
<evidence type="ECO:0000259" key="2">
    <source>
        <dbReference type="SMART" id="SM01060"/>
    </source>
</evidence>
<keyword evidence="1" id="KW-0479">Metal-binding</keyword>
<organism evidence="3 4">
    <name type="scientific">Nocardioides panacisoli</name>
    <dbReference type="NCBI Taxonomy" id="627624"/>
    <lineage>
        <taxon>Bacteria</taxon>
        <taxon>Bacillati</taxon>
        <taxon>Actinomycetota</taxon>
        <taxon>Actinomycetes</taxon>
        <taxon>Propionibacteriales</taxon>
        <taxon>Nocardioidaceae</taxon>
        <taxon>Nocardioides</taxon>
    </lineage>
</organism>
<feature type="domain" description="Catalase core" evidence="2">
    <location>
        <begin position="2"/>
        <end position="310"/>
    </location>
</feature>
<evidence type="ECO:0000313" key="4">
    <source>
        <dbReference type="Proteomes" id="UP001501821"/>
    </source>
</evidence>
<dbReference type="Pfam" id="PF00199">
    <property type="entry name" value="Catalase"/>
    <property type="match status" value="1"/>
</dbReference>
<dbReference type="SMART" id="SM01060">
    <property type="entry name" value="Catalase"/>
    <property type="match status" value="1"/>
</dbReference>
<sequence>MSSNPVTPADAVERIQRAFGRHPGRRTLHAKGAFYEGSFVASPDMASRCRAQHLQGTPVTVLVRWSNGGGNPGNADGATDVRGLAVSFQLPDGTRTDLLGQTAPRFPVRTPEAFVELVEATRWPWRLPVFLARHRDALGPLVANARAKAVVAPRSYAEVDYYPIHAYRWTAPDGTESWVRYTFRPLATPEHGPPERFEGPDRLRDEIVARLAAGPVRFRLEVQVADAGDDPHDPMSVWRSTEVLDAGTLTVTAPVEDPEATGQVVVFDPTRIVDGIGLSDDPILRFRPDAYSVSVDRRISGSRETTSQED</sequence>
<keyword evidence="4" id="KW-1185">Reference proteome</keyword>
<keyword evidence="1" id="KW-0349">Heme</keyword>
<comment type="function">
    <text evidence="1">Has an organic peroxide-dependent peroxidase activity.</text>
</comment>
<comment type="cofactor">
    <cofactor evidence="1">
        <name>heme</name>
        <dbReference type="ChEBI" id="CHEBI:30413"/>
    </cofactor>
</comment>
<dbReference type="EC" id="1.11.1.-" evidence="1"/>
<reference evidence="4" key="1">
    <citation type="journal article" date="2019" name="Int. J. Syst. Evol. Microbiol.">
        <title>The Global Catalogue of Microorganisms (GCM) 10K type strain sequencing project: providing services to taxonomists for standard genome sequencing and annotation.</title>
        <authorList>
            <consortium name="The Broad Institute Genomics Platform"/>
            <consortium name="The Broad Institute Genome Sequencing Center for Infectious Disease"/>
            <person name="Wu L."/>
            <person name="Ma J."/>
        </authorList>
    </citation>
    <scope>NUCLEOTIDE SEQUENCE [LARGE SCALE GENOMIC DNA]</scope>
    <source>
        <strain evidence="4">JCM 16953</strain>
    </source>
</reference>
<dbReference type="CDD" id="cd08153">
    <property type="entry name" value="srpA_like"/>
    <property type="match status" value="1"/>
</dbReference>
<keyword evidence="1" id="KW-0408">Iron</keyword>
<protein>
    <recommendedName>
        <fullName evidence="1">Catalase-related peroxidase</fullName>
        <ecNumber evidence="1">1.11.1.-</ecNumber>
    </recommendedName>
</protein>
<dbReference type="RefSeq" id="WP_344778916.1">
    <property type="nucleotide sequence ID" value="NZ_BAABAH010000022.1"/>
</dbReference>